<dbReference type="GO" id="GO:0017004">
    <property type="term" value="P:cytochrome complex assembly"/>
    <property type="evidence" value="ECO:0007669"/>
    <property type="project" value="UniProtKB-KW"/>
</dbReference>
<organism evidence="6 7">
    <name type="scientific">Chryseobacterium bernardetii</name>
    <dbReference type="NCBI Taxonomy" id="1241978"/>
    <lineage>
        <taxon>Bacteria</taxon>
        <taxon>Pseudomonadati</taxon>
        <taxon>Bacteroidota</taxon>
        <taxon>Flavobacteriia</taxon>
        <taxon>Flavobacteriales</taxon>
        <taxon>Weeksellaceae</taxon>
        <taxon>Chryseobacterium group</taxon>
        <taxon>Chryseobacterium</taxon>
    </lineage>
</organism>
<dbReference type="InterPro" id="IPR017937">
    <property type="entry name" value="Thioredoxin_CS"/>
</dbReference>
<evidence type="ECO:0000259" key="5">
    <source>
        <dbReference type="PROSITE" id="PS51352"/>
    </source>
</evidence>
<evidence type="ECO:0000313" key="6">
    <source>
        <dbReference type="EMBL" id="AZB25164.1"/>
    </source>
</evidence>
<dbReference type="GO" id="GO:0030313">
    <property type="term" value="C:cell envelope"/>
    <property type="evidence" value="ECO:0007669"/>
    <property type="project" value="UniProtKB-SubCell"/>
</dbReference>
<keyword evidence="4" id="KW-0676">Redox-active center</keyword>
<gene>
    <name evidence="6" type="ORF">EG339_11530</name>
</gene>
<keyword evidence="7" id="KW-1185">Reference proteome</keyword>
<sequence>MRKLLFLTLLYLLIAQLSIAQKRTVLNINFENFKDSVIRLSIPVADGKFAQESINEYISKRNDGHFHFDFPLNETALITIYSSIVGSVITVPGTFSILVNPGDSLNFALQDNKLGLTNMEITGKGSEKLIIIKEVTKRMNSNHLFTKPYRLQNITERYMEMDRSLDIIDSMFNINPQKHTRDFRLAKAQLVDQTLDPIILQSVDRYDDSVAKLFKKFIVNKNRINPLLDTLTIDYFGGFHVLPAYIYLSNMDQIGDRYDQFRYNHPLEYASLVEREFAHLPFVKDYLHADNAISIFRFNWYNQISKDTYKMYVKNVNKKDAHFRTVANEFRLLKDFQKTGKPFFNFNLPDTNGVYHSLKEFKGKVVILDFWFTGCGACKTLVPELAKIESELKSDQIQFVSISVDQTVPVWKRGIGTYSVGSSVQLYTEGKRYNHPIIKFGKISAFPTLIVLDKEGRIVGIPPHPMKDPKGFKEYIMKCL</sequence>
<dbReference type="InterPro" id="IPR036249">
    <property type="entry name" value="Thioredoxin-like_sf"/>
</dbReference>
<evidence type="ECO:0000313" key="7">
    <source>
        <dbReference type="Proteomes" id="UP000271193"/>
    </source>
</evidence>
<evidence type="ECO:0000256" key="4">
    <source>
        <dbReference type="ARBA" id="ARBA00023284"/>
    </source>
</evidence>
<accession>A0A3G6TG13</accession>
<keyword evidence="3" id="KW-1015">Disulfide bond</keyword>
<dbReference type="PROSITE" id="PS51352">
    <property type="entry name" value="THIOREDOXIN_2"/>
    <property type="match status" value="1"/>
</dbReference>
<dbReference type="PANTHER" id="PTHR42852">
    <property type="entry name" value="THIOL:DISULFIDE INTERCHANGE PROTEIN DSBE"/>
    <property type="match status" value="1"/>
</dbReference>
<dbReference type="InterPro" id="IPR013740">
    <property type="entry name" value="Redoxin"/>
</dbReference>
<dbReference type="GeneID" id="99065442"/>
<evidence type="ECO:0000256" key="2">
    <source>
        <dbReference type="ARBA" id="ARBA00022748"/>
    </source>
</evidence>
<proteinExistence type="predicted"/>
<dbReference type="CDD" id="cd02966">
    <property type="entry name" value="TlpA_like_family"/>
    <property type="match status" value="1"/>
</dbReference>
<dbReference type="Proteomes" id="UP000271193">
    <property type="component" value="Chromosome"/>
</dbReference>
<keyword evidence="2" id="KW-0201">Cytochrome c-type biogenesis</keyword>
<dbReference type="PROSITE" id="PS00194">
    <property type="entry name" value="THIOREDOXIN_1"/>
    <property type="match status" value="1"/>
</dbReference>
<dbReference type="KEGG" id="cben:EG339_11530"/>
<name>A0A3G6TG13_9FLAO</name>
<dbReference type="RefSeq" id="WP_061083924.1">
    <property type="nucleotide sequence ID" value="NZ_CP033932.1"/>
</dbReference>
<feature type="domain" description="Thioredoxin" evidence="5">
    <location>
        <begin position="337"/>
        <end position="480"/>
    </location>
</feature>
<dbReference type="EMBL" id="CP033932">
    <property type="protein sequence ID" value="AZB25164.1"/>
    <property type="molecule type" value="Genomic_DNA"/>
</dbReference>
<protein>
    <submittedName>
        <fullName evidence="6">TlpA family protein disulfide reductase</fullName>
    </submittedName>
</protein>
<evidence type="ECO:0000256" key="3">
    <source>
        <dbReference type="ARBA" id="ARBA00023157"/>
    </source>
</evidence>
<dbReference type="SUPFAM" id="SSF52833">
    <property type="entry name" value="Thioredoxin-like"/>
    <property type="match status" value="1"/>
</dbReference>
<evidence type="ECO:0000256" key="1">
    <source>
        <dbReference type="ARBA" id="ARBA00004196"/>
    </source>
</evidence>
<dbReference type="AlphaFoldDB" id="A0A3G6TG13"/>
<comment type="subcellular location">
    <subcellularLocation>
        <location evidence="1">Cell envelope</location>
    </subcellularLocation>
</comment>
<reference evidence="7" key="1">
    <citation type="submission" date="2018-11" db="EMBL/GenBank/DDBJ databases">
        <title>Proposal to divide the Flavobacteriaceae and reorganize its genera based on Amino Acid Identity values calculated from whole genome sequences.</title>
        <authorList>
            <person name="Nicholson A.C."/>
            <person name="Gulvik C.A."/>
            <person name="Whitney A.M."/>
            <person name="Humrighouse B.W."/>
            <person name="Bell M."/>
            <person name="Holmes B."/>
            <person name="Steigerwalt A.G."/>
            <person name="Villarma A."/>
            <person name="Sheth M."/>
            <person name="Batra D."/>
            <person name="Pryor J."/>
            <person name="Bernardet J.-F."/>
            <person name="Hugo C."/>
            <person name="Kampfer P."/>
            <person name="Newman J."/>
            <person name="McQuiston J.R."/>
        </authorList>
    </citation>
    <scope>NUCLEOTIDE SEQUENCE [LARGE SCALE GENOMIC DNA]</scope>
    <source>
        <strain evidence="7">G0229</strain>
    </source>
</reference>
<dbReference type="Gene3D" id="3.40.30.10">
    <property type="entry name" value="Glutaredoxin"/>
    <property type="match status" value="1"/>
</dbReference>
<dbReference type="Pfam" id="PF08534">
    <property type="entry name" value="Redoxin"/>
    <property type="match status" value="1"/>
</dbReference>
<dbReference type="InterPro" id="IPR050553">
    <property type="entry name" value="Thioredoxin_ResA/DsbE_sf"/>
</dbReference>
<dbReference type="PANTHER" id="PTHR42852:SF6">
    <property type="entry name" value="THIOL:DISULFIDE INTERCHANGE PROTEIN DSBE"/>
    <property type="match status" value="1"/>
</dbReference>
<dbReference type="InterPro" id="IPR013766">
    <property type="entry name" value="Thioredoxin_domain"/>
</dbReference>